<dbReference type="PROSITE" id="PS00903">
    <property type="entry name" value="CYT_DCMP_DEAMINASES_1"/>
    <property type="match status" value="1"/>
</dbReference>
<evidence type="ECO:0000256" key="2">
    <source>
        <dbReference type="ARBA" id="ARBA00006576"/>
    </source>
</evidence>
<evidence type="ECO:0000256" key="1">
    <source>
        <dbReference type="ARBA" id="ARBA00001947"/>
    </source>
</evidence>
<reference evidence="9 10" key="1">
    <citation type="submission" date="2019-03" db="EMBL/GenBank/DDBJ databases">
        <title>Genomic Encyclopedia of Type Strains, Phase IV (KMG-IV): sequencing the most valuable type-strain genomes for metagenomic binning, comparative biology and taxonomic classification.</title>
        <authorList>
            <person name="Goeker M."/>
        </authorList>
    </citation>
    <scope>NUCLEOTIDE SEQUENCE [LARGE SCALE GENOMIC DNA]</scope>
    <source>
        <strain evidence="9 10">DSM 24176</strain>
    </source>
</reference>
<proteinExistence type="inferred from homology"/>
<dbReference type="InterPro" id="IPR016193">
    <property type="entry name" value="Cytidine_deaminase-like"/>
</dbReference>
<dbReference type="InterPro" id="IPR002125">
    <property type="entry name" value="CMP_dCMP_dom"/>
</dbReference>
<feature type="binding site" evidence="7">
    <location>
        <position position="108"/>
    </location>
    <ligand>
        <name>Zn(2+)</name>
        <dbReference type="ChEBI" id="CHEBI:29105"/>
        <note>catalytic</note>
    </ligand>
</feature>
<comment type="cofactor">
    <cofactor evidence="1 7">
        <name>Zn(2+)</name>
        <dbReference type="ChEBI" id="CHEBI:29105"/>
    </cofactor>
</comment>
<dbReference type="InterPro" id="IPR035105">
    <property type="entry name" value="Deoxycytidylate_deaminase_dom"/>
</dbReference>
<dbReference type="InterPro" id="IPR016473">
    <property type="entry name" value="dCMP_deaminase"/>
</dbReference>
<dbReference type="Gene3D" id="3.40.140.10">
    <property type="entry name" value="Cytidine Deaminase, domain 2"/>
    <property type="match status" value="1"/>
</dbReference>
<gene>
    <name evidence="9" type="ORF">EDC19_2755</name>
</gene>
<feature type="domain" description="CMP/dCMP-type deaminase" evidence="8">
    <location>
        <begin position="4"/>
        <end position="142"/>
    </location>
</feature>
<evidence type="ECO:0000256" key="7">
    <source>
        <dbReference type="PIRSR" id="PIRSR006019-2"/>
    </source>
</evidence>
<dbReference type="CDD" id="cd01286">
    <property type="entry name" value="deoxycytidylate_deaminase"/>
    <property type="match status" value="1"/>
</dbReference>
<keyword evidence="10" id="KW-1185">Reference proteome</keyword>
<evidence type="ECO:0000256" key="3">
    <source>
        <dbReference type="ARBA" id="ARBA00022723"/>
    </source>
</evidence>
<organism evidence="9 10">
    <name type="scientific">Natranaerovirga hydrolytica</name>
    <dbReference type="NCBI Taxonomy" id="680378"/>
    <lineage>
        <taxon>Bacteria</taxon>
        <taxon>Bacillati</taxon>
        <taxon>Bacillota</taxon>
        <taxon>Clostridia</taxon>
        <taxon>Lachnospirales</taxon>
        <taxon>Natranaerovirgaceae</taxon>
        <taxon>Natranaerovirga</taxon>
    </lineage>
</organism>
<evidence type="ECO:0000259" key="8">
    <source>
        <dbReference type="PROSITE" id="PS51747"/>
    </source>
</evidence>
<dbReference type="Pfam" id="PF00383">
    <property type="entry name" value="dCMP_cyt_deam_1"/>
    <property type="match status" value="1"/>
</dbReference>
<dbReference type="GO" id="GO:0008270">
    <property type="term" value="F:zinc ion binding"/>
    <property type="evidence" value="ECO:0007669"/>
    <property type="project" value="InterPro"/>
</dbReference>
<dbReference type="AlphaFoldDB" id="A0A4V2PYZ5"/>
<dbReference type="PANTHER" id="PTHR11086">
    <property type="entry name" value="DEOXYCYTIDYLATE DEAMINASE-RELATED"/>
    <property type="match status" value="1"/>
</dbReference>
<dbReference type="PIRSF" id="PIRSF006019">
    <property type="entry name" value="dCMP_deaminase"/>
    <property type="match status" value="1"/>
</dbReference>
<keyword evidence="3 7" id="KW-0479">Metal-binding</keyword>
<dbReference type="InterPro" id="IPR016192">
    <property type="entry name" value="APOBEC/CMP_deaminase_Zn-bd"/>
</dbReference>
<evidence type="ECO:0000313" key="10">
    <source>
        <dbReference type="Proteomes" id="UP000294545"/>
    </source>
</evidence>
<name>A0A4V2PYZ5_9FIRM</name>
<protein>
    <submittedName>
        <fullName evidence="9">dCMP deaminase</fullName>
    </submittedName>
</protein>
<comment type="similarity">
    <text evidence="2">Belongs to the cytidine and deoxycytidylate deaminase family.</text>
</comment>
<dbReference type="GO" id="GO:0005737">
    <property type="term" value="C:cytoplasm"/>
    <property type="evidence" value="ECO:0007669"/>
    <property type="project" value="TreeGrafter"/>
</dbReference>
<feature type="binding site" evidence="7">
    <location>
        <position position="77"/>
    </location>
    <ligand>
        <name>Zn(2+)</name>
        <dbReference type="ChEBI" id="CHEBI:29105"/>
        <note>catalytic</note>
    </ligand>
</feature>
<comment type="caution">
    <text evidence="9">The sequence shown here is derived from an EMBL/GenBank/DDBJ whole genome shotgun (WGS) entry which is preliminary data.</text>
</comment>
<dbReference type="GO" id="GO:0006220">
    <property type="term" value="P:pyrimidine nucleotide metabolic process"/>
    <property type="evidence" value="ECO:0007669"/>
    <property type="project" value="InterPro"/>
</dbReference>
<dbReference type="SUPFAM" id="SSF53927">
    <property type="entry name" value="Cytidine deaminase-like"/>
    <property type="match status" value="1"/>
</dbReference>
<keyword evidence="4" id="KW-0378">Hydrolase</keyword>
<evidence type="ECO:0000256" key="4">
    <source>
        <dbReference type="ARBA" id="ARBA00022801"/>
    </source>
</evidence>
<dbReference type="OrthoDB" id="9788517at2"/>
<dbReference type="InterPro" id="IPR015517">
    <property type="entry name" value="dCMP_deaminase-rel"/>
</dbReference>
<accession>A0A4V2PYZ5</accession>
<evidence type="ECO:0000256" key="5">
    <source>
        <dbReference type="ARBA" id="ARBA00022833"/>
    </source>
</evidence>
<sequence length="148" mass="16398">MRPSWDQYFMDIVDLIKGRSTCLRRKVGALIVKDKRILSSGYNGAPSGCQHCETVGCLRDELKIPSGERHELCRASHAEQNAIVQAAKHGVNIDGSTIYVTNQPCVICSKLIINAGIHKIVFNGAYPDTLSLDLLREANIEIVKYTKN</sequence>
<feature type="active site" description="Proton donor" evidence="6">
    <location>
        <position position="79"/>
    </location>
</feature>
<dbReference type="PANTHER" id="PTHR11086:SF18">
    <property type="entry name" value="DEOXYCYTIDYLATE DEAMINASE"/>
    <property type="match status" value="1"/>
</dbReference>
<dbReference type="GO" id="GO:0004132">
    <property type="term" value="F:dCMP deaminase activity"/>
    <property type="evidence" value="ECO:0007669"/>
    <property type="project" value="InterPro"/>
</dbReference>
<dbReference type="EMBL" id="SMGQ01000018">
    <property type="protein sequence ID" value="TCK87911.1"/>
    <property type="molecule type" value="Genomic_DNA"/>
</dbReference>
<evidence type="ECO:0000256" key="6">
    <source>
        <dbReference type="PIRSR" id="PIRSR006019-1"/>
    </source>
</evidence>
<evidence type="ECO:0000313" key="9">
    <source>
        <dbReference type="EMBL" id="TCK87911.1"/>
    </source>
</evidence>
<dbReference type="Proteomes" id="UP000294545">
    <property type="component" value="Unassembled WGS sequence"/>
</dbReference>
<dbReference type="PROSITE" id="PS51747">
    <property type="entry name" value="CYT_DCMP_DEAMINASES_2"/>
    <property type="match status" value="1"/>
</dbReference>
<dbReference type="RefSeq" id="WP_132283404.1">
    <property type="nucleotide sequence ID" value="NZ_SMGQ01000018.1"/>
</dbReference>
<feature type="binding site" evidence="7">
    <location>
        <position position="105"/>
    </location>
    <ligand>
        <name>Zn(2+)</name>
        <dbReference type="ChEBI" id="CHEBI:29105"/>
        <note>catalytic</note>
    </ligand>
</feature>
<keyword evidence="5 7" id="KW-0862">Zinc</keyword>